<feature type="region of interest" description="Disordered" evidence="10">
    <location>
        <begin position="133"/>
        <end position="180"/>
    </location>
</feature>
<keyword evidence="2" id="KW-0963">Cytoplasm</keyword>
<keyword evidence="5" id="KW-0498">Mitosis</keyword>
<dbReference type="GO" id="GO:0009524">
    <property type="term" value="C:phragmoplast"/>
    <property type="evidence" value="ECO:0007669"/>
    <property type="project" value="UniProtKB-SubCell"/>
</dbReference>
<evidence type="ECO:0000256" key="6">
    <source>
        <dbReference type="ARBA" id="ARBA00023212"/>
    </source>
</evidence>
<dbReference type="EMBL" id="CP151502">
    <property type="protein sequence ID" value="WZN59574.1"/>
    <property type="molecule type" value="Genomic_DNA"/>
</dbReference>
<dbReference type="AlphaFoldDB" id="A0AAX4P0W7"/>
<comment type="subcellular location">
    <subcellularLocation>
        <location evidence="8">Cytoplasm</location>
        <location evidence="8">Cytoskeleton</location>
        <location evidence="8">Phragmoplast</location>
    </subcellularLocation>
</comment>
<reference evidence="13 14" key="1">
    <citation type="submission" date="2024-03" db="EMBL/GenBank/DDBJ databases">
        <title>Complete genome sequence of the green alga Chloropicon roscoffensis RCC1871.</title>
        <authorList>
            <person name="Lemieux C."/>
            <person name="Pombert J.-F."/>
            <person name="Otis C."/>
            <person name="Turmel M."/>
        </authorList>
    </citation>
    <scope>NUCLEOTIDE SEQUENCE [LARGE SCALE GENOMIC DNA]</scope>
    <source>
        <strain evidence="13 14">RCC1871</strain>
    </source>
</reference>
<sequence length="399" mass="43192">MDKTGGAYFMGRGELLRWLNTTLNLRLSKVGQICTGAVPCQLMDALHPGVVPMHKVKFDAKSEYDSVCNYKVLQEVFNKLKIQKDIEVTRLIKGKPLDNMEFLQWLKIYHDQVTSGVGVVEYNAEERRALSKGGNEFMRGGKAQRTSARAKPSSARPTAGGSAAAPRVPSARSVSKARPSAAASAADAKKLKDLEQKNTSLKLSVDSLSTERDFYFGKLRDIEILCTDKSLANNQVVQAVQTILYATEEYDIAGLIEKAAEEEEAVAASVMPEAAEPEAEVEAAAEVPKAVVEEAAVATNDGLEEEGQAREQEEKGEEESVAVMEPSQPAGQPEQSKVVEAAEAESEDEPAAKENTDPAQDLSLSKSPLLPCGEDCGVNFLEESGMDLLKTSPFSLHNK</sequence>
<dbReference type="InterPro" id="IPR004953">
    <property type="entry name" value="EB1_C"/>
</dbReference>
<name>A0AAX4P0W7_9CHLO</name>
<protein>
    <submittedName>
        <fullName evidence="13">Microtubule-associated protein RP/EB</fullName>
    </submittedName>
</protein>
<feature type="region of interest" description="Disordered" evidence="10">
    <location>
        <begin position="301"/>
        <end position="376"/>
    </location>
</feature>
<evidence type="ECO:0000256" key="2">
    <source>
        <dbReference type="ARBA" id="ARBA00022490"/>
    </source>
</evidence>
<dbReference type="Pfam" id="PF00307">
    <property type="entry name" value="CH"/>
    <property type="match status" value="1"/>
</dbReference>
<keyword evidence="3" id="KW-0132">Cell division</keyword>
<dbReference type="GO" id="GO:0008017">
    <property type="term" value="F:microtubule binding"/>
    <property type="evidence" value="ECO:0007669"/>
    <property type="project" value="InterPro"/>
</dbReference>
<dbReference type="Gene3D" id="1.20.5.1430">
    <property type="match status" value="1"/>
</dbReference>
<evidence type="ECO:0000256" key="3">
    <source>
        <dbReference type="ARBA" id="ARBA00022618"/>
    </source>
</evidence>
<dbReference type="InterPro" id="IPR036133">
    <property type="entry name" value="EB1_C_sf"/>
</dbReference>
<evidence type="ECO:0000256" key="7">
    <source>
        <dbReference type="ARBA" id="ARBA00023306"/>
    </source>
</evidence>
<evidence type="ECO:0000256" key="9">
    <source>
        <dbReference type="PROSITE-ProRule" id="PRU00576"/>
    </source>
</evidence>
<dbReference type="SUPFAM" id="SSF47576">
    <property type="entry name" value="Calponin-homology domain, CH-domain"/>
    <property type="match status" value="1"/>
</dbReference>
<evidence type="ECO:0000256" key="10">
    <source>
        <dbReference type="SAM" id="MobiDB-lite"/>
    </source>
</evidence>
<dbReference type="Proteomes" id="UP001472866">
    <property type="component" value="Chromosome 02"/>
</dbReference>
<evidence type="ECO:0000256" key="1">
    <source>
        <dbReference type="ARBA" id="ARBA00010729"/>
    </source>
</evidence>
<keyword evidence="14" id="KW-1185">Reference proteome</keyword>
<dbReference type="SUPFAM" id="SSF140612">
    <property type="entry name" value="EB1 dimerisation domain-like"/>
    <property type="match status" value="1"/>
</dbReference>
<dbReference type="InterPro" id="IPR036872">
    <property type="entry name" value="CH_dom_sf"/>
</dbReference>
<dbReference type="InterPro" id="IPR001715">
    <property type="entry name" value="CH_dom"/>
</dbReference>
<dbReference type="FunFam" id="1.10.418.10:FF:000028">
    <property type="entry name" value="RP/EB family microtubule-associated protein"/>
    <property type="match status" value="1"/>
</dbReference>
<organism evidence="13 14">
    <name type="scientific">Chloropicon roscoffensis</name>
    <dbReference type="NCBI Taxonomy" id="1461544"/>
    <lineage>
        <taxon>Eukaryota</taxon>
        <taxon>Viridiplantae</taxon>
        <taxon>Chlorophyta</taxon>
        <taxon>Chloropicophyceae</taxon>
        <taxon>Chloropicales</taxon>
        <taxon>Chloropicaceae</taxon>
        <taxon>Chloropicon</taxon>
    </lineage>
</organism>
<keyword evidence="4 9" id="KW-0493">Microtubule</keyword>
<accession>A0AAX4P0W7</accession>
<dbReference type="GO" id="GO:0005874">
    <property type="term" value="C:microtubule"/>
    <property type="evidence" value="ECO:0007669"/>
    <property type="project" value="UniProtKB-KW"/>
</dbReference>
<dbReference type="Pfam" id="PF03271">
    <property type="entry name" value="EB1"/>
    <property type="match status" value="1"/>
</dbReference>
<dbReference type="Gene3D" id="1.10.418.10">
    <property type="entry name" value="Calponin-like domain"/>
    <property type="match status" value="1"/>
</dbReference>
<dbReference type="GO" id="GO:0009652">
    <property type="term" value="P:thigmotropism"/>
    <property type="evidence" value="ECO:0007669"/>
    <property type="project" value="UniProtKB-ARBA"/>
</dbReference>
<feature type="domain" description="EB1 C-terminal" evidence="12">
    <location>
        <begin position="183"/>
        <end position="253"/>
    </location>
</feature>
<gene>
    <name evidence="13" type="ORF">HKI87_02g11000</name>
</gene>
<evidence type="ECO:0000259" key="11">
    <source>
        <dbReference type="PROSITE" id="PS50021"/>
    </source>
</evidence>
<keyword evidence="6" id="KW-0206">Cytoskeleton</keyword>
<evidence type="ECO:0000259" key="12">
    <source>
        <dbReference type="PROSITE" id="PS51230"/>
    </source>
</evidence>
<evidence type="ECO:0000256" key="8">
    <source>
        <dbReference type="ARBA" id="ARBA00060413"/>
    </source>
</evidence>
<proteinExistence type="inferred from homology"/>
<feature type="domain" description="Calponin-homology (CH)" evidence="11">
    <location>
        <begin position="9"/>
        <end position="111"/>
    </location>
</feature>
<evidence type="ECO:0000256" key="4">
    <source>
        <dbReference type="ARBA" id="ARBA00022701"/>
    </source>
</evidence>
<dbReference type="PROSITE" id="PS50021">
    <property type="entry name" value="CH"/>
    <property type="match status" value="1"/>
</dbReference>
<dbReference type="InterPro" id="IPR027328">
    <property type="entry name" value="MAPRE"/>
</dbReference>
<evidence type="ECO:0000313" key="14">
    <source>
        <dbReference type="Proteomes" id="UP001472866"/>
    </source>
</evidence>
<dbReference type="PROSITE" id="PS51230">
    <property type="entry name" value="EB1_C"/>
    <property type="match status" value="1"/>
</dbReference>
<feature type="compositionally biased region" description="Low complexity" evidence="10">
    <location>
        <begin position="159"/>
        <end position="180"/>
    </location>
</feature>
<keyword evidence="7" id="KW-0131">Cell cycle</keyword>
<dbReference type="PANTHER" id="PTHR10623">
    <property type="entry name" value="MICROTUBULE-ASSOCIATED PROTEIN RP/EB FAMILY MEMBER"/>
    <property type="match status" value="1"/>
</dbReference>
<evidence type="ECO:0000313" key="13">
    <source>
        <dbReference type="EMBL" id="WZN59574.1"/>
    </source>
</evidence>
<comment type="similarity">
    <text evidence="1">Belongs to the MAPRE family.</text>
</comment>
<dbReference type="GO" id="GO:0051301">
    <property type="term" value="P:cell division"/>
    <property type="evidence" value="ECO:0007669"/>
    <property type="project" value="UniProtKB-KW"/>
</dbReference>
<evidence type="ECO:0000256" key="5">
    <source>
        <dbReference type="ARBA" id="ARBA00022776"/>
    </source>
</evidence>